<dbReference type="GO" id="GO:0016887">
    <property type="term" value="F:ATP hydrolysis activity"/>
    <property type="evidence" value="ECO:0007669"/>
    <property type="project" value="InterPro"/>
</dbReference>
<dbReference type="GO" id="GO:1903805">
    <property type="term" value="P:L-valine import across plasma membrane"/>
    <property type="evidence" value="ECO:0007669"/>
    <property type="project" value="TreeGrafter"/>
</dbReference>
<dbReference type="GO" id="GO:1903806">
    <property type="term" value="P:L-isoleucine import across plasma membrane"/>
    <property type="evidence" value="ECO:0007669"/>
    <property type="project" value="TreeGrafter"/>
</dbReference>
<dbReference type="InterPro" id="IPR003439">
    <property type="entry name" value="ABC_transporter-like_ATP-bd"/>
</dbReference>
<dbReference type="GO" id="GO:0005886">
    <property type="term" value="C:plasma membrane"/>
    <property type="evidence" value="ECO:0007669"/>
    <property type="project" value="TreeGrafter"/>
</dbReference>
<evidence type="ECO:0000256" key="3">
    <source>
        <dbReference type="ARBA" id="ARBA00022840"/>
    </source>
</evidence>
<evidence type="ECO:0000313" key="6">
    <source>
        <dbReference type="Proteomes" id="UP000481030"/>
    </source>
</evidence>
<dbReference type="CDD" id="cd03219">
    <property type="entry name" value="ABC_Mj1267_LivG_branched"/>
    <property type="match status" value="1"/>
</dbReference>
<dbReference type="GO" id="GO:0005524">
    <property type="term" value="F:ATP binding"/>
    <property type="evidence" value="ECO:0007669"/>
    <property type="project" value="UniProtKB-KW"/>
</dbReference>
<dbReference type="Pfam" id="PF00005">
    <property type="entry name" value="ABC_tran"/>
    <property type="match status" value="1"/>
</dbReference>
<dbReference type="Proteomes" id="UP000481030">
    <property type="component" value="Unassembled WGS sequence"/>
</dbReference>
<keyword evidence="1" id="KW-0813">Transport</keyword>
<protein>
    <submittedName>
        <fullName evidence="5">ABC transporter ATP-binding protein</fullName>
    </submittedName>
</protein>
<dbReference type="PANTHER" id="PTHR45772:SF7">
    <property type="entry name" value="AMINO ACID ABC TRANSPORTER ATP-BINDING PROTEIN"/>
    <property type="match status" value="1"/>
</dbReference>
<dbReference type="InterPro" id="IPR051120">
    <property type="entry name" value="ABC_AA/LPS_Transport"/>
</dbReference>
<keyword evidence="2" id="KW-0547">Nucleotide-binding</keyword>
<sequence length="259" mass="28735">MRTPLLEISNLTKQFGGVTAVNKVNFNVFPNEIIAVIGPNGAGKTTLINMITSIVQTSQGEIKFSGESITGRKTHEVAKRGITRTFQNLQIFNDMTVVENVMVGFHTRTKSGFFSGGFGFSSARKDNKIAYEKAIEALGLVGLKDRKDELAMNLPYGLQRLVEIARSIVMEPNLVLLDEPMAGLNQKESIELVRIILRLRKRGYTFLFVEHDMEMVMGISDRIIVIENGVKIAEGTPEEIQRDPVVIAAYLGEEIIPHA</sequence>
<dbReference type="PANTHER" id="PTHR45772">
    <property type="entry name" value="CONSERVED COMPONENT OF ABC TRANSPORTER FOR NATURAL AMINO ACIDS-RELATED"/>
    <property type="match status" value="1"/>
</dbReference>
<dbReference type="Gene3D" id="3.40.50.300">
    <property type="entry name" value="P-loop containing nucleotide triphosphate hydrolases"/>
    <property type="match status" value="1"/>
</dbReference>
<dbReference type="OrthoDB" id="9805514at2"/>
<dbReference type="Pfam" id="PF12399">
    <property type="entry name" value="BCA_ABC_TP_C"/>
    <property type="match status" value="1"/>
</dbReference>
<gene>
    <name evidence="5" type="ORF">F7731_20110</name>
</gene>
<evidence type="ECO:0000259" key="4">
    <source>
        <dbReference type="PROSITE" id="PS50893"/>
    </source>
</evidence>
<dbReference type="GO" id="GO:0005304">
    <property type="term" value="F:L-valine transmembrane transporter activity"/>
    <property type="evidence" value="ECO:0007669"/>
    <property type="project" value="TreeGrafter"/>
</dbReference>
<dbReference type="InterPro" id="IPR027417">
    <property type="entry name" value="P-loop_NTPase"/>
</dbReference>
<dbReference type="AlphaFoldDB" id="A0A6L3V2A8"/>
<dbReference type="GO" id="GO:0015808">
    <property type="term" value="P:L-alanine transport"/>
    <property type="evidence" value="ECO:0007669"/>
    <property type="project" value="TreeGrafter"/>
</dbReference>
<keyword evidence="3 5" id="KW-0067">ATP-binding</keyword>
<evidence type="ECO:0000313" key="5">
    <source>
        <dbReference type="EMBL" id="KAB2330479.1"/>
    </source>
</evidence>
<accession>A0A6L3V2A8</accession>
<dbReference type="InterPro" id="IPR032823">
    <property type="entry name" value="BCA_ABC_TP_C"/>
</dbReference>
<dbReference type="FunFam" id="3.40.50.300:FF:000421">
    <property type="entry name" value="Branched-chain amino acid ABC transporter ATP-binding protein"/>
    <property type="match status" value="1"/>
</dbReference>
<keyword evidence="6" id="KW-1185">Reference proteome</keyword>
<dbReference type="SUPFAM" id="SSF52540">
    <property type="entry name" value="P-loop containing nucleoside triphosphate hydrolases"/>
    <property type="match status" value="1"/>
</dbReference>
<evidence type="ECO:0000256" key="1">
    <source>
        <dbReference type="ARBA" id="ARBA00022448"/>
    </source>
</evidence>
<dbReference type="PROSITE" id="PS50893">
    <property type="entry name" value="ABC_TRANSPORTER_2"/>
    <property type="match status" value="1"/>
</dbReference>
<dbReference type="RefSeq" id="WP_151536578.1">
    <property type="nucleotide sequence ID" value="NZ_WBOS01000014.1"/>
</dbReference>
<dbReference type="InterPro" id="IPR003593">
    <property type="entry name" value="AAA+_ATPase"/>
</dbReference>
<dbReference type="EMBL" id="WBOS01000014">
    <property type="protein sequence ID" value="KAB2330479.1"/>
    <property type="molecule type" value="Genomic_DNA"/>
</dbReference>
<reference evidence="5 6" key="1">
    <citation type="journal article" date="2016" name="Antonie Van Leeuwenhoek">
        <title>Bacillus depressus sp. nov., isolated from soil of a sunflower field.</title>
        <authorList>
            <person name="Wei X."/>
            <person name="Xin D."/>
            <person name="Xin Y."/>
            <person name="Zhang H."/>
            <person name="Wang T."/>
            <person name="Zhang J."/>
        </authorList>
    </citation>
    <scope>NUCLEOTIDE SEQUENCE [LARGE SCALE GENOMIC DNA]</scope>
    <source>
        <strain evidence="5 6">BZ1</strain>
    </source>
</reference>
<dbReference type="GO" id="GO:0042941">
    <property type="term" value="P:D-alanine transmembrane transport"/>
    <property type="evidence" value="ECO:0007669"/>
    <property type="project" value="TreeGrafter"/>
</dbReference>
<name>A0A6L3V2A8_9BACI</name>
<dbReference type="SMART" id="SM00382">
    <property type="entry name" value="AAA"/>
    <property type="match status" value="1"/>
</dbReference>
<evidence type="ECO:0000256" key="2">
    <source>
        <dbReference type="ARBA" id="ARBA00022741"/>
    </source>
</evidence>
<dbReference type="GO" id="GO:0015188">
    <property type="term" value="F:L-isoleucine transmembrane transporter activity"/>
    <property type="evidence" value="ECO:0007669"/>
    <property type="project" value="TreeGrafter"/>
</dbReference>
<dbReference type="GO" id="GO:0015192">
    <property type="term" value="F:L-phenylalanine transmembrane transporter activity"/>
    <property type="evidence" value="ECO:0007669"/>
    <property type="project" value="TreeGrafter"/>
</dbReference>
<organism evidence="5 6">
    <name type="scientific">Cytobacillus depressus</name>
    <dbReference type="NCBI Taxonomy" id="1602942"/>
    <lineage>
        <taxon>Bacteria</taxon>
        <taxon>Bacillati</taxon>
        <taxon>Bacillota</taxon>
        <taxon>Bacilli</taxon>
        <taxon>Bacillales</taxon>
        <taxon>Bacillaceae</taxon>
        <taxon>Cytobacillus</taxon>
    </lineage>
</organism>
<feature type="domain" description="ABC transporter" evidence="4">
    <location>
        <begin position="6"/>
        <end position="253"/>
    </location>
</feature>
<proteinExistence type="predicted"/>
<comment type="caution">
    <text evidence="5">The sequence shown here is derived from an EMBL/GenBank/DDBJ whole genome shotgun (WGS) entry which is preliminary data.</text>
</comment>